<dbReference type="EMBL" id="FOTY01000001">
    <property type="protein sequence ID" value="SFL50264.1"/>
    <property type="molecule type" value="Genomic_DNA"/>
</dbReference>
<sequence length="420" mass="44118">MFSLNAQDTTWKKEITAGLTSFFTIAYILVVNPAILSDTGMPYSYALLGTVFVTVLGCMLIGFWADAPIVLTPGMGINAFFTYTIVQGLGLTWQQGLAAAVMAGCLFVVAAVTPLAGKLTTAVPSSLKLGITVGIGIFLSFIGLQKGGLIASDEDRFVTLGSLSSPAALLTILGLLLTLGLLVRGVKGSFLIGMAVTSGTGWLVGLEGEQSGTSLSFSGYESMWRSLDFSAVLELPFLLSVFSLTIIIMFESMGLLQGMLPDKNKFSRSYQASAVSALSSGFLGTSPTIPTVESASGISEGGRTGVTAIVTGVLFALSLFFTPLFTSIPEAAIAPVLIIVGGLMVQEIRHITFNDMSEWFPAYLVIGLIPLTSSIADGIAFGFIAYPLLKLALGRPKAVSPIMYVISGLFLLNYILLAGM</sequence>
<feature type="transmembrane region" description="Helical" evidence="7">
    <location>
        <begin position="188"/>
        <end position="206"/>
    </location>
</feature>
<dbReference type="RefSeq" id="WP_090925239.1">
    <property type="nucleotide sequence ID" value="NZ_FOTY01000001.1"/>
</dbReference>
<feature type="transmembrane region" description="Helical" evidence="7">
    <location>
        <begin position="360"/>
        <end position="386"/>
    </location>
</feature>
<accession>A0A1I4I7J9</accession>
<keyword evidence="9" id="KW-1185">Reference proteome</keyword>
<evidence type="ECO:0000256" key="6">
    <source>
        <dbReference type="ARBA" id="ARBA00023136"/>
    </source>
</evidence>
<evidence type="ECO:0000256" key="5">
    <source>
        <dbReference type="ARBA" id="ARBA00022989"/>
    </source>
</evidence>
<feature type="transmembrane region" description="Helical" evidence="7">
    <location>
        <begin position="97"/>
        <end position="117"/>
    </location>
</feature>
<feature type="transmembrane region" description="Helical" evidence="7">
    <location>
        <begin position="157"/>
        <end position="182"/>
    </location>
</feature>
<keyword evidence="4 7" id="KW-0812">Transmembrane</keyword>
<evidence type="ECO:0000256" key="2">
    <source>
        <dbReference type="ARBA" id="ARBA00005697"/>
    </source>
</evidence>
<dbReference type="AlphaFoldDB" id="A0A1I4I7J9"/>
<dbReference type="InterPro" id="IPR006043">
    <property type="entry name" value="NCS2"/>
</dbReference>
<dbReference type="PANTHER" id="PTHR43337">
    <property type="entry name" value="XANTHINE/URACIL PERMEASE C887.17-RELATED"/>
    <property type="match status" value="1"/>
</dbReference>
<keyword evidence="3" id="KW-0813">Transport</keyword>
<evidence type="ECO:0000256" key="7">
    <source>
        <dbReference type="SAM" id="Phobius"/>
    </source>
</evidence>
<dbReference type="InterPro" id="IPR045018">
    <property type="entry name" value="Azg-like"/>
</dbReference>
<name>A0A1I4I7J9_9BACI</name>
<feature type="transmembrane region" description="Helical" evidence="7">
    <location>
        <begin position="398"/>
        <end position="417"/>
    </location>
</feature>
<dbReference type="GO" id="GO:0005345">
    <property type="term" value="F:purine nucleobase transmembrane transporter activity"/>
    <property type="evidence" value="ECO:0007669"/>
    <property type="project" value="TreeGrafter"/>
</dbReference>
<dbReference type="GO" id="GO:0005886">
    <property type="term" value="C:plasma membrane"/>
    <property type="evidence" value="ECO:0007669"/>
    <property type="project" value="TreeGrafter"/>
</dbReference>
<keyword evidence="6 7" id="KW-0472">Membrane</keyword>
<dbReference type="Proteomes" id="UP000199668">
    <property type="component" value="Unassembled WGS sequence"/>
</dbReference>
<evidence type="ECO:0000256" key="1">
    <source>
        <dbReference type="ARBA" id="ARBA00004141"/>
    </source>
</evidence>
<proteinExistence type="inferred from homology"/>
<gene>
    <name evidence="8" type="ORF">SAMN04488054_101277</name>
</gene>
<evidence type="ECO:0000256" key="4">
    <source>
        <dbReference type="ARBA" id="ARBA00022692"/>
    </source>
</evidence>
<feature type="transmembrane region" description="Helical" evidence="7">
    <location>
        <begin position="227"/>
        <end position="250"/>
    </location>
</feature>
<protein>
    <submittedName>
        <fullName evidence="8">Putative MFS transporter, AGZA family, xanthine/uracil permease</fullName>
    </submittedName>
</protein>
<dbReference type="STRING" id="266892.SAMN04488054_101277"/>
<dbReference type="OrthoDB" id="9808458at2"/>
<keyword evidence="5 7" id="KW-1133">Transmembrane helix</keyword>
<feature type="transmembrane region" description="Helical" evidence="7">
    <location>
        <begin position="70"/>
        <end position="90"/>
    </location>
</feature>
<evidence type="ECO:0000313" key="8">
    <source>
        <dbReference type="EMBL" id="SFL50264.1"/>
    </source>
</evidence>
<organism evidence="8 9">
    <name type="scientific">Salibacterium qingdaonense</name>
    <dbReference type="NCBI Taxonomy" id="266892"/>
    <lineage>
        <taxon>Bacteria</taxon>
        <taxon>Bacillati</taxon>
        <taxon>Bacillota</taxon>
        <taxon>Bacilli</taxon>
        <taxon>Bacillales</taxon>
        <taxon>Bacillaceae</taxon>
    </lineage>
</organism>
<dbReference type="PANTHER" id="PTHR43337:SF2">
    <property type="entry name" value="XANTHINE_URACIL PERMEASE"/>
    <property type="match status" value="1"/>
</dbReference>
<evidence type="ECO:0000256" key="3">
    <source>
        <dbReference type="ARBA" id="ARBA00022448"/>
    </source>
</evidence>
<reference evidence="8 9" key="1">
    <citation type="submission" date="2016-10" db="EMBL/GenBank/DDBJ databases">
        <authorList>
            <person name="de Groot N.N."/>
        </authorList>
    </citation>
    <scope>NUCLEOTIDE SEQUENCE [LARGE SCALE GENOMIC DNA]</scope>
    <source>
        <strain evidence="8 9">CGMCC 1.6134</strain>
    </source>
</reference>
<feature type="transmembrane region" description="Helical" evidence="7">
    <location>
        <begin position="43"/>
        <end position="64"/>
    </location>
</feature>
<comment type="subcellular location">
    <subcellularLocation>
        <location evidence="1">Membrane</location>
        <topology evidence="1">Multi-pass membrane protein</topology>
    </subcellularLocation>
</comment>
<feature type="transmembrane region" description="Helical" evidence="7">
    <location>
        <begin position="15"/>
        <end position="36"/>
    </location>
</feature>
<feature type="transmembrane region" description="Helical" evidence="7">
    <location>
        <begin position="129"/>
        <end position="145"/>
    </location>
</feature>
<comment type="similarity">
    <text evidence="2">Belongs to the nucleobase:cation symporter-2 (NCS2) (TC 2.A.40) family. Azg-like subfamily.</text>
</comment>
<evidence type="ECO:0000313" key="9">
    <source>
        <dbReference type="Proteomes" id="UP000199668"/>
    </source>
</evidence>
<dbReference type="Pfam" id="PF00860">
    <property type="entry name" value="Xan_ur_permease"/>
    <property type="match status" value="1"/>
</dbReference>